<evidence type="ECO:0000256" key="1">
    <source>
        <dbReference type="SAM" id="MobiDB-lite"/>
    </source>
</evidence>
<feature type="region of interest" description="Disordered" evidence="1">
    <location>
        <begin position="145"/>
        <end position="173"/>
    </location>
</feature>
<dbReference type="Pfam" id="PF01609">
    <property type="entry name" value="DDE_Tnp_1"/>
    <property type="match status" value="1"/>
</dbReference>
<organism evidence="3 4">
    <name type="scientific">candidate division MSBL1 archaeon SCGC-AAA259E19</name>
    <dbReference type="NCBI Taxonomy" id="1698264"/>
    <lineage>
        <taxon>Archaea</taxon>
        <taxon>Methanobacteriati</taxon>
        <taxon>Methanobacteriota</taxon>
        <taxon>candidate division MSBL1</taxon>
    </lineage>
</organism>
<evidence type="ECO:0000313" key="3">
    <source>
        <dbReference type="EMBL" id="KXA95052.1"/>
    </source>
</evidence>
<keyword evidence="4" id="KW-1185">Reference proteome</keyword>
<dbReference type="EMBL" id="LHXO01000027">
    <property type="protein sequence ID" value="KXA95052.1"/>
    <property type="molecule type" value="Genomic_DNA"/>
</dbReference>
<dbReference type="InterPro" id="IPR002559">
    <property type="entry name" value="Transposase_11"/>
</dbReference>
<sequence length="347" mass="40199">MPKSEKQKELDRLVEKLRSDDFDYVPREEKEINWSKYDDAQINEINDMLLLIRDTVDEAARRLDLDIEKPEGRGRPPLPAPDLAKAVLIQQYFDVANRTTAGLVLLFKEKMGFEETFSYKSVERAYDDPRVIAILNEVFDMTQEPVSDKESSFAPDGTGTPTSMKKNWESESNGGDHEGYDYMVGMAGTTYGIYSAVEFPKNPNAHESPFFEPLLEQTAAHCSSIDLITGDSAFLARDNCDLVVDVGGIPRFYPKKGITLKRKGSWSWTEMLMNLIENPQGWLRDYHQRSKIETTYSTLKRDFQIPLRKRIKKRRETEKYARVCDYNLKRLCYIRRLEKIPIHWKAN</sequence>
<reference evidence="3 4" key="1">
    <citation type="journal article" date="2016" name="Sci. Rep.">
        <title>Metabolic traits of an uncultured archaeal lineage -MSBL1- from brine pools of the Red Sea.</title>
        <authorList>
            <person name="Mwirichia R."/>
            <person name="Alam I."/>
            <person name="Rashid M."/>
            <person name="Vinu M."/>
            <person name="Ba-Alawi W."/>
            <person name="Anthony Kamau A."/>
            <person name="Kamanda Ngugi D."/>
            <person name="Goker M."/>
            <person name="Klenk H.P."/>
            <person name="Bajic V."/>
            <person name="Stingl U."/>
        </authorList>
    </citation>
    <scope>NUCLEOTIDE SEQUENCE [LARGE SCALE GENOMIC DNA]</scope>
    <source>
        <strain evidence="3">SCGC-AAA259E19</strain>
    </source>
</reference>
<feature type="domain" description="Transposase IS4-like" evidence="2">
    <location>
        <begin position="156"/>
        <end position="316"/>
    </location>
</feature>
<evidence type="ECO:0000259" key="2">
    <source>
        <dbReference type="Pfam" id="PF01609"/>
    </source>
</evidence>
<dbReference type="GO" id="GO:0004803">
    <property type="term" value="F:transposase activity"/>
    <property type="evidence" value="ECO:0007669"/>
    <property type="project" value="InterPro"/>
</dbReference>
<proteinExistence type="predicted"/>
<dbReference type="Proteomes" id="UP000070284">
    <property type="component" value="Unassembled WGS sequence"/>
</dbReference>
<comment type="caution">
    <text evidence="3">The sequence shown here is derived from an EMBL/GenBank/DDBJ whole genome shotgun (WGS) entry which is preliminary data.</text>
</comment>
<dbReference type="AlphaFoldDB" id="A0A133ULF0"/>
<evidence type="ECO:0000313" key="4">
    <source>
        <dbReference type="Proteomes" id="UP000070284"/>
    </source>
</evidence>
<gene>
    <name evidence="3" type="ORF">AKJ65_02745</name>
</gene>
<name>A0A133ULF0_9EURY</name>
<dbReference type="GO" id="GO:0006313">
    <property type="term" value="P:DNA transposition"/>
    <property type="evidence" value="ECO:0007669"/>
    <property type="project" value="InterPro"/>
</dbReference>
<protein>
    <recommendedName>
        <fullName evidence="2">Transposase IS4-like domain-containing protein</fullName>
    </recommendedName>
</protein>
<accession>A0A133ULF0</accession>
<dbReference type="GO" id="GO:0003677">
    <property type="term" value="F:DNA binding"/>
    <property type="evidence" value="ECO:0007669"/>
    <property type="project" value="InterPro"/>
</dbReference>